<name>A0ACB5TE66_AMBMO</name>
<organism evidence="1 2">
    <name type="scientific">Ambrosiozyma monospora</name>
    <name type="common">Yeast</name>
    <name type="synonym">Endomycopsis monosporus</name>
    <dbReference type="NCBI Taxonomy" id="43982"/>
    <lineage>
        <taxon>Eukaryota</taxon>
        <taxon>Fungi</taxon>
        <taxon>Dikarya</taxon>
        <taxon>Ascomycota</taxon>
        <taxon>Saccharomycotina</taxon>
        <taxon>Pichiomycetes</taxon>
        <taxon>Pichiales</taxon>
        <taxon>Pichiaceae</taxon>
        <taxon>Ambrosiozyma</taxon>
    </lineage>
</organism>
<dbReference type="Proteomes" id="UP001165064">
    <property type="component" value="Unassembled WGS sequence"/>
</dbReference>
<gene>
    <name evidence="1" type="ORF">Amon02_000803500</name>
</gene>
<keyword evidence="2" id="KW-1185">Reference proteome</keyword>
<accession>A0ACB5TE66</accession>
<sequence length="427" mass="47804">MLERLLGIAATSSENRRFARLTGKLIRNGIIEYVLIVNSETSRRYLGVKLLKDLPKGHTLSAMLKNADDDDDDNASMDQEFATLITNDNTAEGITYNTYFPLHVQVRDYVKSFPSVSRTDMEKAVTGTKDSKAVANVMEMMATTKYDGSSSNIMKLPAMVGKFRFSKLVTMKSYAEISGKEYTENKLPVPTEGDSKNSIIQYSSDVFSRGAFTRRLYSIEFSGNRSILWFFKLRHNVTLSSMVPRSAEISKYISIDGTYEVLAQKNKIISIKERPKLVANSAFDEPSRETSLELSAPNFEELQHLTAASEQVLGQEEPIQIGQIVRDINSSEKDKNSDEGNNSALGDMSLENITITQVDLDYGPTKRREALVELVNEERCVVVNVALQSILSERIKVNYTVDRKTIKSDARKVAEKGLVTLGTFCPY</sequence>
<evidence type="ECO:0000313" key="2">
    <source>
        <dbReference type="Proteomes" id="UP001165064"/>
    </source>
</evidence>
<evidence type="ECO:0000313" key="1">
    <source>
        <dbReference type="EMBL" id="GME86599.1"/>
    </source>
</evidence>
<proteinExistence type="predicted"/>
<dbReference type="EMBL" id="BSXS01006931">
    <property type="protein sequence ID" value="GME86599.1"/>
    <property type="molecule type" value="Genomic_DNA"/>
</dbReference>
<protein>
    <submittedName>
        <fullName evidence="1">Unnamed protein product</fullName>
    </submittedName>
</protein>
<comment type="caution">
    <text evidence="1">The sequence shown here is derived from an EMBL/GenBank/DDBJ whole genome shotgun (WGS) entry which is preliminary data.</text>
</comment>
<reference evidence="1" key="1">
    <citation type="submission" date="2023-04" db="EMBL/GenBank/DDBJ databases">
        <title>Ambrosiozyma monospora NBRC 10751.</title>
        <authorList>
            <person name="Ichikawa N."/>
            <person name="Sato H."/>
            <person name="Tonouchi N."/>
        </authorList>
    </citation>
    <scope>NUCLEOTIDE SEQUENCE</scope>
    <source>
        <strain evidence="1">NBRC 10751</strain>
    </source>
</reference>